<gene>
    <name evidence="1" type="ORF">WA026_015910</name>
</gene>
<feature type="non-terminal residue" evidence="1">
    <location>
        <position position="1"/>
    </location>
</feature>
<name>A0AAW1UA22_9CUCU</name>
<sequence length="107" mass="12623">PPETFPERRHKMAQKQQRHSDGLWSYYVTSTLETETSGAYYVLRSNQGRRIDLTSIGELFVRKRHARYVALDRVSKRLWKLLFAREILEGWRNGGGPDLYNTLGRIR</sequence>
<dbReference type="EMBL" id="JARQZJ010000039">
    <property type="protein sequence ID" value="KAK9876875.1"/>
    <property type="molecule type" value="Genomic_DNA"/>
</dbReference>
<organism evidence="1 2">
    <name type="scientific">Henosepilachna vigintioctopunctata</name>
    <dbReference type="NCBI Taxonomy" id="420089"/>
    <lineage>
        <taxon>Eukaryota</taxon>
        <taxon>Metazoa</taxon>
        <taxon>Ecdysozoa</taxon>
        <taxon>Arthropoda</taxon>
        <taxon>Hexapoda</taxon>
        <taxon>Insecta</taxon>
        <taxon>Pterygota</taxon>
        <taxon>Neoptera</taxon>
        <taxon>Endopterygota</taxon>
        <taxon>Coleoptera</taxon>
        <taxon>Polyphaga</taxon>
        <taxon>Cucujiformia</taxon>
        <taxon>Coccinelloidea</taxon>
        <taxon>Coccinellidae</taxon>
        <taxon>Epilachninae</taxon>
        <taxon>Epilachnini</taxon>
        <taxon>Henosepilachna</taxon>
    </lineage>
</organism>
<comment type="caution">
    <text evidence="1">The sequence shown here is derived from an EMBL/GenBank/DDBJ whole genome shotgun (WGS) entry which is preliminary data.</text>
</comment>
<reference evidence="1 2" key="1">
    <citation type="submission" date="2023-03" db="EMBL/GenBank/DDBJ databases">
        <title>Genome insight into feeding habits of ladybird beetles.</title>
        <authorList>
            <person name="Li H.-S."/>
            <person name="Huang Y.-H."/>
            <person name="Pang H."/>
        </authorList>
    </citation>
    <scope>NUCLEOTIDE SEQUENCE [LARGE SCALE GENOMIC DNA]</scope>
    <source>
        <strain evidence="1">SYSU_2023b</strain>
        <tissue evidence="1">Whole body</tissue>
    </source>
</reference>
<protein>
    <submittedName>
        <fullName evidence="1">Uncharacterized protein</fullName>
    </submittedName>
</protein>
<dbReference type="AlphaFoldDB" id="A0AAW1UA22"/>
<keyword evidence="2" id="KW-1185">Reference proteome</keyword>
<accession>A0AAW1UA22</accession>
<dbReference type="Proteomes" id="UP001431783">
    <property type="component" value="Unassembled WGS sequence"/>
</dbReference>
<evidence type="ECO:0000313" key="1">
    <source>
        <dbReference type="EMBL" id="KAK9876875.1"/>
    </source>
</evidence>
<evidence type="ECO:0000313" key="2">
    <source>
        <dbReference type="Proteomes" id="UP001431783"/>
    </source>
</evidence>
<proteinExistence type="predicted"/>